<dbReference type="Proteomes" id="UP000315995">
    <property type="component" value="Chromosome"/>
</dbReference>
<dbReference type="SUPFAM" id="SSF50022">
    <property type="entry name" value="ISP domain"/>
    <property type="match status" value="1"/>
</dbReference>
<dbReference type="Pfam" id="PF00355">
    <property type="entry name" value="Rieske"/>
    <property type="match status" value="1"/>
</dbReference>
<dbReference type="PROSITE" id="PS51296">
    <property type="entry name" value="RIESKE"/>
    <property type="match status" value="1"/>
</dbReference>
<dbReference type="EMBL" id="CP041186">
    <property type="protein sequence ID" value="QDG51667.1"/>
    <property type="molecule type" value="Genomic_DNA"/>
</dbReference>
<evidence type="ECO:0000256" key="3">
    <source>
        <dbReference type="ARBA" id="ARBA00023004"/>
    </source>
</evidence>
<dbReference type="GO" id="GO:0051537">
    <property type="term" value="F:2 iron, 2 sulfur cluster binding"/>
    <property type="evidence" value="ECO:0007669"/>
    <property type="project" value="UniProtKB-KW"/>
</dbReference>
<dbReference type="GO" id="GO:0046872">
    <property type="term" value="F:metal ion binding"/>
    <property type="evidence" value="ECO:0007669"/>
    <property type="project" value="UniProtKB-KW"/>
</dbReference>
<keyword evidence="3" id="KW-0408">Iron</keyword>
<organism evidence="6 7">
    <name type="scientific">Persicimonas caeni</name>
    <dbReference type="NCBI Taxonomy" id="2292766"/>
    <lineage>
        <taxon>Bacteria</taxon>
        <taxon>Deltaproteobacteria</taxon>
        <taxon>Bradymonadales</taxon>
        <taxon>Bradymonadaceae</taxon>
        <taxon>Persicimonas</taxon>
    </lineage>
</organism>
<dbReference type="InterPro" id="IPR017941">
    <property type="entry name" value="Rieske_2Fe-2S"/>
</dbReference>
<feature type="domain" description="Rieske" evidence="5">
    <location>
        <begin position="40"/>
        <end position="111"/>
    </location>
</feature>
<gene>
    <name evidence="6" type="ORF">FIV42_13180</name>
</gene>
<evidence type="ECO:0000256" key="4">
    <source>
        <dbReference type="ARBA" id="ARBA00023014"/>
    </source>
</evidence>
<keyword evidence="4" id="KW-0411">Iron-sulfur</keyword>
<dbReference type="InterPro" id="IPR036922">
    <property type="entry name" value="Rieske_2Fe-2S_sf"/>
</dbReference>
<dbReference type="OrthoDB" id="9800776at2"/>
<dbReference type="Gene3D" id="2.102.10.10">
    <property type="entry name" value="Rieske [2Fe-2S] iron-sulphur domain"/>
    <property type="match status" value="1"/>
</dbReference>
<evidence type="ECO:0000256" key="1">
    <source>
        <dbReference type="ARBA" id="ARBA00022714"/>
    </source>
</evidence>
<sequence>MRQIATINVSALTQNGDAQSFDYTDAFGRPAKGLLLRWAGELRAFRNLCPHWSMPLDADTGEFFDANKSALLCKMHGARFDPANGECIMGPCEGDRLEALQVEVSDDGNTATIRRGRTLSF</sequence>
<keyword evidence="1" id="KW-0001">2Fe-2S</keyword>
<evidence type="ECO:0000313" key="6">
    <source>
        <dbReference type="EMBL" id="QDG51667.1"/>
    </source>
</evidence>
<protein>
    <submittedName>
        <fullName evidence="6">Rieske (2Fe-2S) protein</fullName>
    </submittedName>
</protein>
<evidence type="ECO:0000256" key="2">
    <source>
        <dbReference type="ARBA" id="ARBA00022723"/>
    </source>
</evidence>
<name>A0A4Y6PUH5_PERCE</name>
<dbReference type="PANTHER" id="PTHR40261:SF1">
    <property type="entry name" value="RIESKE DOMAIN-CONTAINING PROTEIN"/>
    <property type="match status" value="1"/>
</dbReference>
<dbReference type="RefSeq" id="WP_141198147.1">
    <property type="nucleotide sequence ID" value="NZ_CP041186.1"/>
</dbReference>
<reference evidence="6 7" key="1">
    <citation type="submission" date="2019-06" db="EMBL/GenBank/DDBJ databases">
        <title>Persicimonas caeni gen. nov., sp. nov., a predatory bacterium isolated from solar saltern.</title>
        <authorList>
            <person name="Wang S."/>
        </authorList>
    </citation>
    <scope>NUCLEOTIDE SEQUENCE [LARGE SCALE GENOMIC DNA]</scope>
    <source>
        <strain evidence="6 7">YN101</strain>
    </source>
</reference>
<keyword evidence="2" id="KW-0479">Metal-binding</keyword>
<dbReference type="PANTHER" id="PTHR40261">
    <property type="match status" value="1"/>
</dbReference>
<accession>A0A4Y6PUH5</accession>
<keyword evidence="7" id="KW-1185">Reference proteome</keyword>
<dbReference type="CDD" id="cd03467">
    <property type="entry name" value="Rieske"/>
    <property type="match status" value="1"/>
</dbReference>
<dbReference type="AlphaFoldDB" id="A0A4Y6PUH5"/>
<evidence type="ECO:0000313" key="7">
    <source>
        <dbReference type="Proteomes" id="UP000315995"/>
    </source>
</evidence>
<evidence type="ECO:0000259" key="5">
    <source>
        <dbReference type="PROSITE" id="PS51296"/>
    </source>
</evidence>
<proteinExistence type="predicted"/>
<accession>A0A5B8Y6P0</accession>